<dbReference type="Proteomes" id="UP001066276">
    <property type="component" value="Chromosome 3_2"/>
</dbReference>
<protein>
    <submittedName>
        <fullName evidence="2">Uncharacterized protein</fullName>
    </submittedName>
</protein>
<dbReference type="AlphaFoldDB" id="A0AAV7TTX1"/>
<keyword evidence="3" id="KW-1185">Reference proteome</keyword>
<accession>A0AAV7TTX1</accession>
<gene>
    <name evidence="2" type="ORF">NDU88_005287</name>
</gene>
<name>A0AAV7TTX1_PLEWA</name>
<evidence type="ECO:0000313" key="2">
    <source>
        <dbReference type="EMBL" id="KAJ1180063.1"/>
    </source>
</evidence>
<dbReference type="EMBL" id="JANPWB010000006">
    <property type="protein sequence ID" value="KAJ1180063.1"/>
    <property type="molecule type" value="Genomic_DNA"/>
</dbReference>
<comment type="caution">
    <text evidence="2">The sequence shown here is derived from an EMBL/GenBank/DDBJ whole genome shotgun (WGS) entry which is preliminary data.</text>
</comment>
<reference evidence="2" key="1">
    <citation type="journal article" date="2022" name="bioRxiv">
        <title>Sequencing and chromosome-scale assembly of the giantPleurodeles waltlgenome.</title>
        <authorList>
            <person name="Brown T."/>
            <person name="Elewa A."/>
            <person name="Iarovenko S."/>
            <person name="Subramanian E."/>
            <person name="Araus A.J."/>
            <person name="Petzold A."/>
            <person name="Susuki M."/>
            <person name="Suzuki K.-i.T."/>
            <person name="Hayashi T."/>
            <person name="Toyoda A."/>
            <person name="Oliveira C."/>
            <person name="Osipova E."/>
            <person name="Leigh N.D."/>
            <person name="Simon A."/>
            <person name="Yun M.H."/>
        </authorList>
    </citation>
    <scope>NUCLEOTIDE SEQUENCE</scope>
    <source>
        <strain evidence="2">20211129_DDA</strain>
        <tissue evidence="2">Liver</tissue>
    </source>
</reference>
<sequence length="111" mass="12282">MRIVAHVNRCDKLPQNSRPWAWEACRTHISQLEKGPKTGLITLLTPTERTDVRSRRCVLGLAAAPSSRARVHAEKRLREAAPPHVLLAACQKQPGNNNTPYHSCGDLVSKA</sequence>
<evidence type="ECO:0000313" key="3">
    <source>
        <dbReference type="Proteomes" id="UP001066276"/>
    </source>
</evidence>
<proteinExistence type="predicted"/>
<evidence type="ECO:0000256" key="1">
    <source>
        <dbReference type="SAM" id="MobiDB-lite"/>
    </source>
</evidence>
<feature type="region of interest" description="Disordered" evidence="1">
    <location>
        <begin position="91"/>
        <end position="111"/>
    </location>
</feature>
<organism evidence="2 3">
    <name type="scientific">Pleurodeles waltl</name>
    <name type="common">Iberian ribbed newt</name>
    <dbReference type="NCBI Taxonomy" id="8319"/>
    <lineage>
        <taxon>Eukaryota</taxon>
        <taxon>Metazoa</taxon>
        <taxon>Chordata</taxon>
        <taxon>Craniata</taxon>
        <taxon>Vertebrata</taxon>
        <taxon>Euteleostomi</taxon>
        <taxon>Amphibia</taxon>
        <taxon>Batrachia</taxon>
        <taxon>Caudata</taxon>
        <taxon>Salamandroidea</taxon>
        <taxon>Salamandridae</taxon>
        <taxon>Pleurodelinae</taxon>
        <taxon>Pleurodeles</taxon>
    </lineage>
</organism>